<organism evidence="1 2">
    <name type="scientific">Halobiforma nitratireducens JCM 10879</name>
    <dbReference type="NCBI Taxonomy" id="1227454"/>
    <lineage>
        <taxon>Archaea</taxon>
        <taxon>Methanobacteriati</taxon>
        <taxon>Methanobacteriota</taxon>
        <taxon>Stenosarchaea group</taxon>
        <taxon>Halobacteria</taxon>
        <taxon>Halobacteriales</taxon>
        <taxon>Natrialbaceae</taxon>
        <taxon>Halobiforma</taxon>
    </lineage>
</organism>
<dbReference type="SUPFAM" id="SSF56784">
    <property type="entry name" value="HAD-like"/>
    <property type="match status" value="1"/>
</dbReference>
<dbReference type="OrthoDB" id="115864at2157"/>
<dbReference type="PANTHER" id="PTHR43434:SF1">
    <property type="entry name" value="PHOSPHOGLYCOLATE PHOSPHATASE"/>
    <property type="match status" value="1"/>
</dbReference>
<comment type="caution">
    <text evidence="1">The sequence shown here is derived from an EMBL/GenBank/DDBJ whole genome shotgun (WGS) entry which is preliminary data.</text>
</comment>
<proteinExistence type="predicted"/>
<dbReference type="Proteomes" id="UP000011607">
    <property type="component" value="Unassembled WGS sequence"/>
</dbReference>
<dbReference type="InterPro" id="IPR050155">
    <property type="entry name" value="HAD-like_hydrolase_sf"/>
</dbReference>
<accession>M0MLD8</accession>
<sequence length="237" mass="26089">MTDPILFDMDGIILDGRRTAPAVYANAADAAIAELGLEPDTDLTSAQQETFRHGGPDAIIDCCEELGIDPDRFWKLKEQYASRGTHERLRTGERGTYPDIDVIRDLSDRLTIGLVSNNRHQTAAFVADYYDFSFDIVRGRDPTLEGYRRRKPEPYYIEDALSKLETEHAAETVIGDGGGSTGLYVGDSPKDVVAGTAAGLETAFVRRPHNDALERPPDATYELESLSGLFDIVDCEG</sequence>
<dbReference type="GO" id="GO:0008967">
    <property type="term" value="F:phosphoglycolate phosphatase activity"/>
    <property type="evidence" value="ECO:0007669"/>
    <property type="project" value="TreeGrafter"/>
</dbReference>
<evidence type="ECO:0000313" key="2">
    <source>
        <dbReference type="Proteomes" id="UP000011607"/>
    </source>
</evidence>
<dbReference type="RefSeq" id="WP_006671453.1">
    <property type="nucleotide sequence ID" value="NZ_AOMA01000018.1"/>
</dbReference>
<dbReference type="PANTHER" id="PTHR43434">
    <property type="entry name" value="PHOSPHOGLYCOLATE PHOSPHATASE"/>
    <property type="match status" value="1"/>
</dbReference>
<dbReference type="EMBL" id="AOMA01000018">
    <property type="protein sequence ID" value="EMA45270.1"/>
    <property type="molecule type" value="Genomic_DNA"/>
</dbReference>
<dbReference type="AlphaFoldDB" id="M0MLD8"/>
<dbReference type="InterPro" id="IPR036412">
    <property type="entry name" value="HAD-like_sf"/>
</dbReference>
<reference evidence="1 2" key="1">
    <citation type="journal article" date="2014" name="PLoS Genet.">
        <title>Phylogenetically driven sequencing of extremely halophilic archaea reveals strategies for static and dynamic osmo-response.</title>
        <authorList>
            <person name="Becker E.A."/>
            <person name="Seitzer P.M."/>
            <person name="Tritt A."/>
            <person name="Larsen D."/>
            <person name="Krusor M."/>
            <person name="Yao A.I."/>
            <person name="Wu D."/>
            <person name="Madern D."/>
            <person name="Eisen J.A."/>
            <person name="Darling A.E."/>
            <person name="Facciotti M.T."/>
        </authorList>
    </citation>
    <scope>NUCLEOTIDE SEQUENCE [LARGE SCALE GENOMIC DNA]</scope>
    <source>
        <strain evidence="1 2">JCM 10879</strain>
    </source>
</reference>
<dbReference type="GO" id="GO:0006281">
    <property type="term" value="P:DNA repair"/>
    <property type="evidence" value="ECO:0007669"/>
    <property type="project" value="TreeGrafter"/>
</dbReference>
<dbReference type="eggNOG" id="arCOG02292">
    <property type="taxonomic scope" value="Archaea"/>
</dbReference>
<name>M0MLD8_9EURY</name>
<keyword evidence="2" id="KW-1185">Reference proteome</keyword>
<dbReference type="STRING" id="1227454.C446_02412"/>
<evidence type="ECO:0000313" key="1">
    <source>
        <dbReference type="EMBL" id="EMA45270.1"/>
    </source>
</evidence>
<gene>
    <name evidence="1" type="ORF">C446_02412</name>
</gene>
<dbReference type="InterPro" id="IPR023214">
    <property type="entry name" value="HAD_sf"/>
</dbReference>
<protein>
    <submittedName>
        <fullName evidence="1">Haloacid dehalogenase</fullName>
    </submittedName>
</protein>
<dbReference type="Pfam" id="PF00702">
    <property type="entry name" value="Hydrolase"/>
    <property type="match status" value="1"/>
</dbReference>
<dbReference type="Gene3D" id="3.40.50.1000">
    <property type="entry name" value="HAD superfamily/HAD-like"/>
    <property type="match status" value="1"/>
</dbReference>